<dbReference type="InParanoid" id="A0A4W3H660"/>
<organism evidence="1 2">
    <name type="scientific">Callorhinchus milii</name>
    <name type="common">Ghost shark</name>
    <dbReference type="NCBI Taxonomy" id="7868"/>
    <lineage>
        <taxon>Eukaryota</taxon>
        <taxon>Metazoa</taxon>
        <taxon>Chordata</taxon>
        <taxon>Craniata</taxon>
        <taxon>Vertebrata</taxon>
        <taxon>Chondrichthyes</taxon>
        <taxon>Holocephali</taxon>
        <taxon>Chimaeriformes</taxon>
        <taxon>Callorhinchidae</taxon>
        <taxon>Callorhinchus</taxon>
    </lineage>
</organism>
<evidence type="ECO:0000313" key="2">
    <source>
        <dbReference type="Proteomes" id="UP000314986"/>
    </source>
</evidence>
<keyword evidence="2" id="KW-1185">Reference proteome</keyword>
<evidence type="ECO:0000313" key="1">
    <source>
        <dbReference type="Ensembl" id="ENSCMIP00000010652.1"/>
    </source>
</evidence>
<dbReference type="AlphaFoldDB" id="A0A4W3H660"/>
<reference evidence="2" key="3">
    <citation type="journal article" date="2014" name="Nature">
        <title>Elephant shark genome provides unique insights into gnathostome evolution.</title>
        <authorList>
            <consortium name="International Elephant Shark Genome Sequencing Consortium"/>
            <person name="Venkatesh B."/>
            <person name="Lee A.P."/>
            <person name="Ravi V."/>
            <person name="Maurya A.K."/>
            <person name="Lian M.M."/>
            <person name="Swann J.B."/>
            <person name="Ohta Y."/>
            <person name="Flajnik M.F."/>
            <person name="Sutoh Y."/>
            <person name="Kasahara M."/>
            <person name="Hoon S."/>
            <person name="Gangu V."/>
            <person name="Roy S.W."/>
            <person name="Irimia M."/>
            <person name="Korzh V."/>
            <person name="Kondrychyn I."/>
            <person name="Lim Z.W."/>
            <person name="Tay B.H."/>
            <person name="Tohari S."/>
            <person name="Kong K.W."/>
            <person name="Ho S."/>
            <person name="Lorente-Galdos B."/>
            <person name="Quilez J."/>
            <person name="Marques-Bonet T."/>
            <person name="Raney B.J."/>
            <person name="Ingham P.W."/>
            <person name="Tay A."/>
            <person name="Hillier L.W."/>
            <person name="Minx P."/>
            <person name="Boehm T."/>
            <person name="Wilson R.K."/>
            <person name="Brenner S."/>
            <person name="Warren W.C."/>
        </authorList>
    </citation>
    <scope>NUCLEOTIDE SEQUENCE [LARGE SCALE GENOMIC DNA]</scope>
</reference>
<dbReference type="Ensembl" id="ENSCMIT00000010927.1">
    <property type="protein sequence ID" value="ENSCMIP00000010652.1"/>
    <property type="gene ID" value="ENSCMIG00000005613.1"/>
</dbReference>
<dbReference type="Proteomes" id="UP000314986">
    <property type="component" value="Unassembled WGS sequence"/>
</dbReference>
<reference evidence="2" key="2">
    <citation type="journal article" date="2007" name="PLoS Biol.">
        <title>Survey sequencing and comparative analysis of the elephant shark (Callorhinchus milii) genome.</title>
        <authorList>
            <person name="Venkatesh B."/>
            <person name="Kirkness E.F."/>
            <person name="Loh Y.H."/>
            <person name="Halpern A.L."/>
            <person name="Lee A.P."/>
            <person name="Johnson J."/>
            <person name="Dandona N."/>
            <person name="Viswanathan L.D."/>
            <person name="Tay A."/>
            <person name="Venter J.C."/>
            <person name="Strausberg R.L."/>
            <person name="Brenner S."/>
        </authorList>
    </citation>
    <scope>NUCLEOTIDE SEQUENCE [LARGE SCALE GENOMIC DNA]</scope>
</reference>
<accession>A0A4W3H660</accession>
<dbReference type="STRING" id="7868.ENSCMIP00000010652"/>
<reference evidence="1" key="4">
    <citation type="submission" date="2025-08" db="UniProtKB">
        <authorList>
            <consortium name="Ensembl"/>
        </authorList>
    </citation>
    <scope>IDENTIFICATION</scope>
</reference>
<proteinExistence type="predicted"/>
<reference evidence="1" key="5">
    <citation type="submission" date="2025-09" db="UniProtKB">
        <authorList>
            <consortium name="Ensembl"/>
        </authorList>
    </citation>
    <scope>IDENTIFICATION</scope>
</reference>
<name>A0A4W3H660_CALMI</name>
<protein>
    <submittedName>
        <fullName evidence="1">Uncharacterized protein</fullName>
    </submittedName>
</protein>
<reference evidence="2" key="1">
    <citation type="journal article" date="2006" name="Science">
        <title>Ancient noncoding elements conserved in the human genome.</title>
        <authorList>
            <person name="Venkatesh B."/>
            <person name="Kirkness E.F."/>
            <person name="Loh Y.H."/>
            <person name="Halpern A.L."/>
            <person name="Lee A.P."/>
            <person name="Johnson J."/>
            <person name="Dandona N."/>
            <person name="Viswanathan L.D."/>
            <person name="Tay A."/>
            <person name="Venter J.C."/>
            <person name="Strausberg R.L."/>
            <person name="Brenner S."/>
        </authorList>
    </citation>
    <scope>NUCLEOTIDE SEQUENCE [LARGE SCALE GENOMIC DNA]</scope>
</reference>
<sequence>MVASLPENEGLPPHTLQGLTIKATEQVYGAADSSLCENLRQSCGVVIVTMNKMATAMQEGEYDSNSPPIKVRYPHPHPQPHPHLYYIFMLLYYKTLVRPQLETVFSSGHYTLGRMSRHWRGCKADLPEWYQE</sequence>